<dbReference type="InterPro" id="IPR010154">
    <property type="entry name" value="CRISPR-assoc_Cas7/Cst2/DevR"/>
</dbReference>
<keyword evidence="4" id="KW-1185">Reference proteome</keyword>
<evidence type="ECO:0000256" key="1">
    <source>
        <dbReference type="ARBA" id="ARBA00023118"/>
    </source>
</evidence>
<dbReference type="InterPro" id="IPR013414">
    <property type="entry name" value="Cas7/Cst2/DevR_sub_I-B/Tneap"/>
</dbReference>
<proteinExistence type="predicted"/>
<comment type="caution">
    <text evidence="3">The sequence shown here is derived from an EMBL/GenBank/DDBJ whole genome shotgun (WGS) entry which is preliminary data.</text>
</comment>
<reference evidence="3" key="1">
    <citation type="submission" date="2023-03" db="EMBL/GenBank/DDBJ databases">
        <title>Stygiobacter electus gen. nov., sp. nov., facultatively anaerobic thermotolerant bacterium of the class Ignavibacteria from a well of Yessentuki mineral water deposit.</title>
        <authorList>
            <person name="Podosokorskaya O.A."/>
            <person name="Elcheninov A.G."/>
            <person name="Petrova N.F."/>
            <person name="Zavarzina D.G."/>
            <person name="Kublanov I.V."/>
            <person name="Merkel A.Y."/>
        </authorList>
    </citation>
    <scope>NUCLEOTIDE SEQUENCE</scope>
    <source>
        <strain evidence="3">09-Me</strain>
    </source>
</reference>
<keyword evidence="1" id="KW-0051">Antiviral defense</keyword>
<sequence>MNANQNTNQQIKNVTVTIIFDGSALNRDEKIGGNILSIKKMKVNGSERSYLSKPSLRHHLYNTLQTAFEEDWKGAKVTGQGKVVQFDLTQDDILSSAELDAFGYMYTIAGQKSLTRKGPVHITKAVSLFPFETDLAFYANHDLINRGVKQGLDVKPSPYNKEEHSSYYKLSLTIDSKIFGNDEWIIEEKPDYDGENLVIKIQSPQIATLKEVEKVEEEGNSFFKIGEKKVIIEGQELKVDKGLMREDKKKADEEEAPITFDPSFLEGTGRRKPNIKVMSDKYNLNEENQYEFLISKHDYNGDQKTLRIEISAVKKIPCKQSQQIDSGFEIYESENGIIKYKSVQTGGPFQILFELNTKEKKQRIKEVLNTFVSGLEAKSSGEPNTTRPLLIIASGLKVPSPIFHSFIDMEKKSSSIIGIKDCVEKENLWIDGKIYLEDSEKISVAEFLKKNTKIEPSWQTFVESLGLTEDKDETAQN</sequence>
<evidence type="ECO:0000313" key="4">
    <source>
        <dbReference type="Proteomes" id="UP001221302"/>
    </source>
</evidence>
<dbReference type="GO" id="GO:0051607">
    <property type="term" value="P:defense response to virus"/>
    <property type="evidence" value="ECO:0007669"/>
    <property type="project" value="UniProtKB-KW"/>
</dbReference>
<dbReference type="Pfam" id="PF01905">
    <property type="entry name" value="DevR"/>
    <property type="match status" value="1"/>
</dbReference>
<gene>
    <name evidence="3" type="primary">cas7i</name>
    <name evidence="3" type="ORF">P0M35_09380</name>
</gene>
<dbReference type="NCBIfam" id="TIGR01875">
    <property type="entry name" value="cas_MJ0381"/>
    <property type="match status" value="1"/>
</dbReference>
<name>A0AAE3TEF3_9BACT</name>
<organism evidence="3 4">
    <name type="scientific">Stygiobacter electus</name>
    <dbReference type="NCBI Taxonomy" id="3032292"/>
    <lineage>
        <taxon>Bacteria</taxon>
        <taxon>Pseudomonadati</taxon>
        <taxon>Ignavibacteriota</taxon>
        <taxon>Ignavibacteria</taxon>
        <taxon>Ignavibacteriales</taxon>
        <taxon>Melioribacteraceae</taxon>
        <taxon>Stygiobacter</taxon>
    </lineage>
</organism>
<evidence type="ECO:0000256" key="2">
    <source>
        <dbReference type="ARBA" id="ARBA00025626"/>
    </source>
</evidence>
<dbReference type="Proteomes" id="UP001221302">
    <property type="component" value="Unassembled WGS sequence"/>
</dbReference>
<dbReference type="NCBIfam" id="TIGR02585">
    <property type="entry name" value="cas_Cst2_DevR"/>
    <property type="match status" value="1"/>
</dbReference>
<dbReference type="EMBL" id="JARGDL010000012">
    <property type="protein sequence ID" value="MDF1612362.1"/>
    <property type="molecule type" value="Genomic_DNA"/>
</dbReference>
<comment type="function">
    <text evidence="2">CRISPR (clustered regularly interspaced short palindromic repeat) is an adaptive immune system that provides protection against mobile genetic elements (viruses, transposable elements and conjugative plasmids). CRISPR clusters contain spacers, sequences complementary to antecedent mobile elements, and target invading nucleic acids. CRISPR clusters are transcribed and processed into CRISPR RNA (crRNA).</text>
</comment>
<accession>A0AAE3TEF3</accession>
<dbReference type="AlphaFoldDB" id="A0AAE3TEF3"/>
<dbReference type="RefSeq" id="WP_321536132.1">
    <property type="nucleotide sequence ID" value="NZ_JARGDL010000012.1"/>
</dbReference>
<evidence type="ECO:0000313" key="3">
    <source>
        <dbReference type="EMBL" id="MDF1612362.1"/>
    </source>
</evidence>
<protein>
    <submittedName>
        <fullName evidence="3">Type I-B CRISPR-associated protein Cas7/Cst2/DevR</fullName>
    </submittedName>
</protein>